<keyword evidence="2" id="KW-1185">Reference proteome</keyword>
<gene>
    <name evidence="1" type="ORF">QC763_0035320</name>
</gene>
<evidence type="ECO:0000313" key="2">
    <source>
        <dbReference type="Proteomes" id="UP001326199"/>
    </source>
</evidence>
<evidence type="ECO:0000313" key="1">
    <source>
        <dbReference type="EMBL" id="KAK4669710.1"/>
    </source>
</evidence>
<comment type="caution">
    <text evidence="1">The sequence shown here is derived from an EMBL/GenBank/DDBJ whole genome shotgun (WGS) entry which is preliminary data.</text>
</comment>
<proteinExistence type="predicted"/>
<dbReference type="EMBL" id="JAFFHB010000002">
    <property type="protein sequence ID" value="KAK4669710.1"/>
    <property type="molecule type" value="Genomic_DNA"/>
</dbReference>
<reference evidence="1 2" key="1">
    <citation type="journal article" date="2023" name="bioRxiv">
        <title>High-quality genome assemblies of four members of thePodospora anserinaspecies complex.</title>
        <authorList>
            <person name="Ament-Velasquez S.L."/>
            <person name="Vogan A.A."/>
            <person name="Wallerman O."/>
            <person name="Hartmann F."/>
            <person name="Gautier V."/>
            <person name="Silar P."/>
            <person name="Giraud T."/>
            <person name="Johannesson H."/>
        </authorList>
    </citation>
    <scope>NUCLEOTIDE SEQUENCE [LARGE SCALE GENOMIC DNA]</scope>
    <source>
        <strain evidence="1 2">CBS 411.78</strain>
    </source>
</reference>
<name>A0ABR0HNP9_9PEZI</name>
<evidence type="ECO:0008006" key="3">
    <source>
        <dbReference type="Google" id="ProtNLM"/>
    </source>
</evidence>
<organism evidence="1 2">
    <name type="scientific">Podospora pseudopauciseta</name>
    <dbReference type="NCBI Taxonomy" id="2093780"/>
    <lineage>
        <taxon>Eukaryota</taxon>
        <taxon>Fungi</taxon>
        <taxon>Dikarya</taxon>
        <taxon>Ascomycota</taxon>
        <taxon>Pezizomycotina</taxon>
        <taxon>Sordariomycetes</taxon>
        <taxon>Sordariomycetidae</taxon>
        <taxon>Sordariales</taxon>
        <taxon>Podosporaceae</taxon>
        <taxon>Podospora</taxon>
    </lineage>
</organism>
<dbReference type="RefSeq" id="XP_062768380.1">
    <property type="nucleotide sequence ID" value="XM_062905560.1"/>
</dbReference>
<dbReference type="Proteomes" id="UP001326199">
    <property type="component" value="Unassembled WGS sequence"/>
</dbReference>
<sequence length="60" mass="6477">MLYRDGHVSSAVNLLEEVVGISETPVEGQGQQARALFKLSQIHGENGREAESAALKERAV</sequence>
<protein>
    <recommendedName>
        <fullName evidence="3">Tetratricopeptide repeat protein</fullName>
    </recommendedName>
</protein>
<accession>A0ABR0HNP9</accession>
<dbReference type="GeneID" id="87925555"/>